<sequence>MAKYARVGIHVVAAALSGLLVYAQYHPSDSVAVENGDALWMVVFSFGLLGVWLASGLLESWFSPSDSSRTFETSFAKTWVSLSLDWGPWILGGWMMIAAFGSCPPGNLRQSTNEAWFWLMAAAVVFVLRRLFRSVAARRAILCLVFGCAVAQSVHGLHQQIISLPQTRMKYEADPEGTLASVGIVAPEGSAERNVFENRLYDGGPTGTFALANSLAAVLIVGVVMGLSVVWLRMRSMKWPDRIAWTVVIAVLLAALVATRSRSALIAVMVGATVVFAGSIESKNRKVIGWIGGGALMAGLVVASVIAVFGRREWIEQAPASLAFRFQYWRSTLRMLFEYPLFGAGPGNFQSIYERFREPSASENIADPHHFFFETIGSGGWIAGGLLVLLIVAACVHFVKRLRQDGPDCNSGSIVRDETNLDQSIERSVWIGAGIGLALVWLVGIVTLQIPDLDAHTFAIPAALASIVLATPSLRLFSERDIDVLVSSVLVAVMVHLSIASGWTIPGVAILIWIFAAIATSTSLQVASQSSGTMPKLSRVRFAMLMAALVGIVLVWSMSLGPVRRETMALNAVRLEAERGRFHQADRFLREATNVDPWSDKAIRWQADLYHWELVRRPAEDTPGGDRSLRTDWQSFVEQAKTRSGENPATYRELGTAQLHVYQRFGDRDDLLAAMETIKQAAQWSPSDEWIAAQLAEIAREAGDEMLSQKMAQRAEWLSNLGNNTERLLDRQLILVAKRVGPPATNSIRQIPASELLANQLSRAPVAK</sequence>
<dbReference type="AlphaFoldDB" id="A0A5C5Z6S6"/>
<keyword evidence="8" id="KW-1185">Reference proteome</keyword>
<dbReference type="Pfam" id="PF04932">
    <property type="entry name" value="Wzy_C"/>
    <property type="match status" value="1"/>
</dbReference>
<feature type="transmembrane region" description="Helical" evidence="5">
    <location>
        <begin position="264"/>
        <end position="280"/>
    </location>
</feature>
<evidence type="ECO:0000256" key="5">
    <source>
        <dbReference type="SAM" id="Phobius"/>
    </source>
</evidence>
<keyword evidence="3 5" id="KW-1133">Transmembrane helix</keyword>
<reference evidence="7 8" key="1">
    <citation type="submission" date="2019-02" db="EMBL/GenBank/DDBJ databases">
        <title>Deep-cultivation of Planctomycetes and their phenomic and genomic characterization uncovers novel biology.</title>
        <authorList>
            <person name="Wiegand S."/>
            <person name="Jogler M."/>
            <person name="Boedeker C."/>
            <person name="Pinto D."/>
            <person name="Vollmers J."/>
            <person name="Rivas-Marin E."/>
            <person name="Kohn T."/>
            <person name="Peeters S.H."/>
            <person name="Heuer A."/>
            <person name="Rast P."/>
            <person name="Oberbeckmann S."/>
            <person name="Bunk B."/>
            <person name="Jeske O."/>
            <person name="Meyerdierks A."/>
            <person name="Storesund J.E."/>
            <person name="Kallscheuer N."/>
            <person name="Luecker S."/>
            <person name="Lage O.M."/>
            <person name="Pohl T."/>
            <person name="Merkel B.J."/>
            <person name="Hornburger P."/>
            <person name="Mueller R.-W."/>
            <person name="Bruemmer F."/>
            <person name="Labrenz M."/>
            <person name="Spormann A.M."/>
            <person name="Op Den Camp H."/>
            <person name="Overmann J."/>
            <person name="Amann R."/>
            <person name="Jetten M.S.M."/>
            <person name="Mascher T."/>
            <person name="Medema M.H."/>
            <person name="Devos D.P."/>
            <person name="Kaster A.-K."/>
            <person name="Ovreas L."/>
            <person name="Rohde M."/>
            <person name="Galperin M.Y."/>
            <person name="Jogler C."/>
        </authorList>
    </citation>
    <scope>NUCLEOTIDE SEQUENCE [LARGE SCALE GENOMIC DNA]</scope>
    <source>
        <strain evidence="7 8">CA13</strain>
    </source>
</reference>
<feature type="transmembrane region" description="Helical" evidence="5">
    <location>
        <begin position="381"/>
        <end position="399"/>
    </location>
</feature>
<keyword evidence="4 5" id="KW-0472">Membrane</keyword>
<evidence type="ECO:0000313" key="7">
    <source>
        <dbReference type="EMBL" id="TWT82233.1"/>
    </source>
</evidence>
<feature type="transmembrane region" description="Helical" evidence="5">
    <location>
        <begin position="115"/>
        <end position="132"/>
    </location>
</feature>
<organism evidence="7 8">
    <name type="scientific">Novipirellula herctigrandis</name>
    <dbReference type="NCBI Taxonomy" id="2527986"/>
    <lineage>
        <taxon>Bacteria</taxon>
        <taxon>Pseudomonadati</taxon>
        <taxon>Planctomycetota</taxon>
        <taxon>Planctomycetia</taxon>
        <taxon>Pirellulales</taxon>
        <taxon>Pirellulaceae</taxon>
        <taxon>Novipirellula</taxon>
    </lineage>
</organism>
<accession>A0A5C5Z6S6</accession>
<feature type="domain" description="O-antigen ligase-related" evidence="6">
    <location>
        <begin position="248"/>
        <end position="387"/>
    </location>
</feature>
<evidence type="ECO:0000256" key="2">
    <source>
        <dbReference type="ARBA" id="ARBA00022692"/>
    </source>
</evidence>
<feature type="transmembrane region" description="Helical" evidence="5">
    <location>
        <begin position="484"/>
        <end position="504"/>
    </location>
</feature>
<feature type="transmembrane region" description="Helical" evidence="5">
    <location>
        <begin position="79"/>
        <end position="100"/>
    </location>
</feature>
<feature type="transmembrane region" description="Helical" evidence="5">
    <location>
        <begin position="243"/>
        <end position="258"/>
    </location>
</feature>
<comment type="caution">
    <text evidence="7">The sequence shown here is derived from an EMBL/GenBank/DDBJ whole genome shotgun (WGS) entry which is preliminary data.</text>
</comment>
<feature type="transmembrane region" description="Helical" evidence="5">
    <location>
        <begin position="540"/>
        <end position="558"/>
    </location>
</feature>
<dbReference type="Proteomes" id="UP000315010">
    <property type="component" value="Unassembled WGS sequence"/>
</dbReference>
<dbReference type="PANTHER" id="PTHR37422:SF13">
    <property type="entry name" value="LIPOPOLYSACCHARIDE BIOSYNTHESIS PROTEIN PA4999-RELATED"/>
    <property type="match status" value="1"/>
</dbReference>
<feature type="transmembrane region" description="Helical" evidence="5">
    <location>
        <begin position="456"/>
        <end position="477"/>
    </location>
</feature>
<dbReference type="GO" id="GO:0016020">
    <property type="term" value="C:membrane"/>
    <property type="evidence" value="ECO:0007669"/>
    <property type="project" value="UniProtKB-SubCell"/>
</dbReference>
<evidence type="ECO:0000256" key="3">
    <source>
        <dbReference type="ARBA" id="ARBA00022989"/>
    </source>
</evidence>
<evidence type="ECO:0000256" key="1">
    <source>
        <dbReference type="ARBA" id="ARBA00004141"/>
    </source>
</evidence>
<protein>
    <submittedName>
        <fullName evidence="7">O-Antigen ligase</fullName>
    </submittedName>
</protein>
<evidence type="ECO:0000313" key="8">
    <source>
        <dbReference type="Proteomes" id="UP000315010"/>
    </source>
</evidence>
<feature type="transmembrane region" description="Helical" evidence="5">
    <location>
        <begin position="510"/>
        <end position="528"/>
    </location>
</feature>
<dbReference type="RefSeq" id="WP_146398614.1">
    <property type="nucleotide sequence ID" value="NZ_SJPJ01000001.1"/>
</dbReference>
<comment type="subcellular location">
    <subcellularLocation>
        <location evidence="1">Membrane</location>
        <topology evidence="1">Multi-pass membrane protein</topology>
    </subcellularLocation>
</comment>
<dbReference type="GO" id="GO:0016874">
    <property type="term" value="F:ligase activity"/>
    <property type="evidence" value="ECO:0007669"/>
    <property type="project" value="UniProtKB-KW"/>
</dbReference>
<dbReference type="OrthoDB" id="274640at2"/>
<feature type="transmembrane region" description="Helical" evidence="5">
    <location>
        <begin position="209"/>
        <end position="231"/>
    </location>
</feature>
<dbReference type="InterPro" id="IPR007016">
    <property type="entry name" value="O-antigen_ligase-rel_domated"/>
</dbReference>
<dbReference type="Gene3D" id="1.25.40.10">
    <property type="entry name" value="Tetratricopeptide repeat domain"/>
    <property type="match status" value="1"/>
</dbReference>
<gene>
    <name evidence="7" type="ORF">CA13_36940</name>
</gene>
<dbReference type="EMBL" id="SJPJ01000001">
    <property type="protein sequence ID" value="TWT82233.1"/>
    <property type="molecule type" value="Genomic_DNA"/>
</dbReference>
<proteinExistence type="predicted"/>
<dbReference type="InterPro" id="IPR011990">
    <property type="entry name" value="TPR-like_helical_dom_sf"/>
</dbReference>
<dbReference type="PANTHER" id="PTHR37422">
    <property type="entry name" value="TEICHURONIC ACID BIOSYNTHESIS PROTEIN TUAE"/>
    <property type="match status" value="1"/>
</dbReference>
<evidence type="ECO:0000259" key="6">
    <source>
        <dbReference type="Pfam" id="PF04932"/>
    </source>
</evidence>
<feature type="transmembrane region" description="Helical" evidence="5">
    <location>
        <begin position="39"/>
        <end position="58"/>
    </location>
</feature>
<evidence type="ECO:0000256" key="4">
    <source>
        <dbReference type="ARBA" id="ARBA00023136"/>
    </source>
</evidence>
<dbReference type="InterPro" id="IPR051533">
    <property type="entry name" value="WaaL-like"/>
</dbReference>
<feature type="transmembrane region" description="Helical" evidence="5">
    <location>
        <begin position="139"/>
        <end position="158"/>
    </location>
</feature>
<feature type="transmembrane region" description="Helical" evidence="5">
    <location>
        <begin position="287"/>
        <end position="309"/>
    </location>
</feature>
<feature type="transmembrane region" description="Helical" evidence="5">
    <location>
        <begin position="429"/>
        <end position="450"/>
    </location>
</feature>
<keyword evidence="7" id="KW-0436">Ligase</keyword>
<keyword evidence="2 5" id="KW-0812">Transmembrane</keyword>
<name>A0A5C5Z6S6_9BACT</name>